<protein>
    <submittedName>
        <fullName evidence="1">Str. FM013</fullName>
    </submittedName>
</protein>
<gene>
    <name evidence="1" type="ORF">PCAMFM013_S036g000087</name>
</gene>
<dbReference type="AlphaFoldDB" id="A0A0G4PTM7"/>
<proteinExistence type="predicted"/>
<dbReference type="Proteomes" id="UP000053732">
    <property type="component" value="Unassembled WGS sequence"/>
</dbReference>
<name>A0A0G4PTM7_PENC3</name>
<evidence type="ECO:0000313" key="1">
    <source>
        <dbReference type="EMBL" id="CRL29503.1"/>
    </source>
</evidence>
<reference evidence="1 2" key="1">
    <citation type="journal article" date="2014" name="Nat. Commun.">
        <title>Multiple recent horizontal transfers of a large genomic region in cheese making fungi.</title>
        <authorList>
            <person name="Cheeseman K."/>
            <person name="Ropars J."/>
            <person name="Renault P."/>
            <person name="Dupont J."/>
            <person name="Gouzy J."/>
            <person name="Branca A."/>
            <person name="Abraham A.L."/>
            <person name="Ceppi M."/>
            <person name="Conseiller E."/>
            <person name="Debuchy R."/>
            <person name="Malagnac F."/>
            <person name="Goarin A."/>
            <person name="Silar P."/>
            <person name="Lacoste S."/>
            <person name="Sallet E."/>
            <person name="Bensimon A."/>
            <person name="Giraud T."/>
            <person name="Brygoo Y."/>
        </authorList>
    </citation>
    <scope>NUCLEOTIDE SEQUENCE [LARGE SCALE GENOMIC DNA]</scope>
    <source>
        <strain evidence="2">FM 013</strain>
    </source>
</reference>
<dbReference type="EMBL" id="HG793169">
    <property type="protein sequence ID" value="CRL29503.1"/>
    <property type="molecule type" value="Genomic_DNA"/>
</dbReference>
<organism evidence="1 2">
    <name type="scientific">Penicillium camemberti (strain FM 013)</name>
    <dbReference type="NCBI Taxonomy" id="1429867"/>
    <lineage>
        <taxon>Eukaryota</taxon>
        <taxon>Fungi</taxon>
        <taxon>Dikarya</taxon>
        <taxon>Ascomycota</taxon>
        <taxon>Pezizomycotina</taxon>
        <taxon>Eurotiomycetes</taxon>
        <taxon>Eurotiomycetidae</taxon>
        <taxon>Eurotiales</taxon>
        <taxon>Aspergillaceae</taxon>
        <taxon>Penicillium</taxon>
    </lineage>
</organism>
<keyword evidence="2" id="KW-1185">Reference proteome</keyword>
<sequence>MSYIARLRAATAMATETLKPISKRDTMTHQNSAIRLYQLSAIRPASN</sequence>
<evidence type="ECO:0000313" key="2">
    <source>
        <dbReference type="Proteomes" id="UP000053732"/>
    </source>
</evidence>
<accession>A0A0G4PTM7</accession>